<keyword evidence="4" id="KW-1185">Reference proteome</keyword>
<keyword evidence="2" id="KW-0812">Transmembrane</keyword>
<protein>
    <submittedName>
        <fullName evidence="3">Uncharacterized protein</fullName>
    </submittedName>
</protein>
<feature type="transmembrane region" description="Helical" evidence="2">
    <location>
        <begin position="20"/>
        <end position="51"/>
    </location>
</feature>
<evidence type="ECO:0000313" key="4">
    <source>
        <dbReference type="Proteomes" id="UP000587070"/>
    </source>
</evidence>
<keyword evidence="2" id="KW-1133">Transmembrane helix</keyword>
<evidence type="ECO:0000256" key="2">
    <source>
        <dbReference type="SAM" id="Phobius"/>
    </source>
</evidence>
<dbReference type="RefSeq" id="WP_153114515.1">
    <property type="nucleotide sequence ID" value="NZ_JACIGE010000002.1"/>
</dbReference>
<feature type="compositionally biased region" description="Low complexity" evidence="1">
    <location>
        <begin position="97"/>
        <end position="106"/>
    </location>
</feature>
<proteinExistence type="predicted"/>
<accession>A0A840G524</accession>
<feature type="region of interest" description="Disordered" evidence="1">
    <location>
        <begin position="95"/>
        <end position="121"/>
    </location>
</feature>
<evidence type="ECO:0000313" key="3">
    <source>
        <dbReference type="EMBL" id="MBB4246441.1"/>
    </source>
</evidence>
<reference evidence="3 4" key="1">
    <citation type="submission" date="2020-08" db="EMBL/GenBank/DDBJ databases">
        <title>Genome sequencing of Purple Non-Sulfur Bacteria from various extreme environments.</title>
        <authorList>
            <person name="Mayer M."/>
        </authorList>
    </citation>
    <scope>NUCLEOTIDE SEQUENCE [LARGE SCALE GENOMIC DNA]</scope>
    <source>
        <strain evidence="3 4">2761</strain>
    </source>
</reference>
<gene>
    <name evidence="3" type="ORF">GGD90_000798</name>
</gene>
<evidence type="ECO:0000256" key="1">
    <source>
        <dbReference type="SAM" id="MobiDB-lite"/>
    </source>
</evidence>
<dbReference type="AlphaFoldDB" id="A0A840G524"/>
<dbReference type="Proteomes" id="UP000587070">
    <property type="component" value="Unassembled WGS sequence"/>
</dbReference>
<sequence length="121" mass="13077">MMPPANPPGPLAKILAAIVLALLLGLGFMFSLVLLALIPFIALAVWAWFWWKTRELRKLMREQGAGFSMGGQSMGGASMRGEVIDGEAVVIRENEASDAGESSAASDAREPRLLPRDDRKP</sequence>
<comment type="caution">
    <text evidence="3">The sequence shown here is derived from an EMBL/GenBank/DDBJ whole genome shotgun (WGS) entry which is preliminary data.</text>
</comment>
<name>A0A840G524_RHOTE</name>
<dbReference type="EMBL" id="JACIGE010000002">
    <property type="protein sequence ID" value="MBB4246441.1"/>
    <property type="molecule type" value="Genomic_DNA"/>
</dbReference>
<keyword evidence="2" id="KW-0472">Membrane</keyword>
<organism evidence="3 4">
    <name type="scientific">Rhodocyclus tenuis</name>
    <name type="common">Rhodospirillum tenue</name>
    <dbReference type="NCBI Taxonomy" id="1066"/>
    <lineage>
        <taxon>Bacteria</taxon>
        <taxon>Pseudomonadati</taxon>
        <taxon>Pseudomonadota</taxon>
        <taxon>Betaproteobacteria</taxon>
        <taxon>Rhodocyclales</taxon>
        <taxon>Rhodocyclaceae</taxon>
        <taxon>Rhodocyclus</taxon>
    </lineage>
</organism>
<feature type="compositionally biased region" description="Basic and acidic residues" evidence="1">
    <location>
        <begin position="107"/>
        <end position="121"/>
    </location>
</feature>